<dbReference type="Proteomes" id="UP000029567">
    <property type="component" value="Unassembled WGS sequence"/>
</dbReference>
<keyword evidence="9" id="KW-1185">Reference proteome</keyword>
<organism evidence="8 9">
    <name type="scientific">Comamonas thiooxydans</name>
    <dbReference type="NCBI Taxonomy" id="363952"/>
    <lineage>
        <taxon>Bacteria</taxon>
        <taxon>Pseudomonadati</taxon>
        <taxon>Pseudomonadota</taxon>
        <taxon>Betaproteobacteria</taxon>
        <taxon>Burkholderiales</taxon>
        <taxon>Comamonadaceae</taxon>
        <taxon>Comamonas</taxon>
    </lineage>
</organism>
<dbReference type="EMBL" id="AWTN01000095">
    <property type="protein sequence ID" value="KGG90741.1"/>
    <property type="molecule type" value="Genomic_DNA"/>
</dbReference>
<evidence type="ECO:0000259" key="6">
    <source>
        <dbReference type="Pfam" id="PF13458"/>
    </source>
</evidence>
<accession>A0A096E9L5</accession>
<dbReference type="InterPro" id="IPR000709">
    <property type="entry name" value="Leu_Ile_Val-bd"/>
</dbReference>
<dbReference type="RefSeq" id="WP_034353520.1">
    <property type="nucleotide sequence ID" value="NZ_AWOS01000030.1"/>
</dbReference>
<dbReference type="Pfam" id="PF13458">
    <property type="entry name" value="Peripla_BP_6"/>
    <property type="match status" value="1"/>
</dbReference>
<evidence type="ECO:0000313" key="9">
    <source>
        <dbReference type="Proteomes" id="UP000029549"/>
    </source>
</evidence>
<dbReference type="GO" id="GO:0006865">
    <property type="term" value="P:amino acid transport"/>
    <property type="evidence" value="ECO:0007669"/>
    <property type="project" value="UniProtKB-KW"/>
</dbReference>
<keyword evidence="2" id="KW-0813">Transport</keyword>
<dbReference type="CDD" id="cd06342">
    <property type="entry name" value="PBP1_ABC_LIVBP-like"/>
    <property type="match status" value="1"/>
</dbReference>
<comment type="similarity">
    <text evidence="1">Belongs to the leucine-binding protein family.</text>
</comment>
<evidence type="ECO:0000256" key="4">
    <source>
        <dbReference type="ARBA" id="ARBA00022970"/>
    </source>
</evidence>
<dbReference type="OrthoDB" id="9783240at2"/>
<dbReference type="AlphaFoldDB" id="A0A096E9L5"/>
<dbReference type="SUPFAM" id="SSF53822">
    <property type="entry name" value="Periplasmic binding protein-like I"/>
    <property type="match status" value="1"/>
</dbReference>
<keyword evidence="4" id="KW-0029">Amino-acid transport</keyword>
<feature type="domain" description="Leucine-binding protein" evidence="6">
    <location>
        <begin position="27"/>
        <end position="362"/>
    </location>
</feature>
<dbReference type="EMBL" id="AWTP01000133">
    <property type="protein sequence ID" value="KGH07415.1"/>
    <property type="molecule type" value="Genomic_DNA"/>
</dbReference>
<dbReference type="PANTHER" id="PTHR47151:SF2">
    <property type="entry name" value="AMINO ACID BINDING PROTEIN"/>
    <property type="match status" value="1"/>
</dbReference>
<name>A0A096E9L5_9BURK</name>
<dbReference type="Gene3D" id="3.40.50.2300">
    <property type="match status" value="2"/>
</dbReference>
<sequence length="378" mass="40343">MKNFGKLCIATVVAGMAGGVMAQEQIIKIGHIGPTSGPQAHFGKDDENGVRMAIEDLNAKGMEIGGKKVKFVLVAEDDVADPKQGTAASQKLCDDKVAGAVAFVNSGVAIPSSKVFQDCGIPMITGAATNPDLTKPGWNTTYRVIANDNALGAALASYAAKNLKLKNVAVIDDRTAYGQGLANVFKKDAAKHGIKIVANEFTNDKATDFMAILTSIKAKKPDAIFYGGMYGQAGPMLRQMAQLGMNDVKMFGGDGICVTELAKVAAGAKPLENVVCADGGASIAKMPGGTEWKKRYDAKYPGQFQVYSPYFYDGTMLLADAMKRANSWDPKVYIPFLQKSDYSGVTSKIQFEKNGEMKNPSYTLSRYVNGNKTPIDLN</sequence>
<feature type="signal peptide" evidence="5">
    <location>
        <begin position="1"/>
        <end position="22"/>
    </location>
</feature>
<dbReference type="Proteomes" id="UP000029549">
    <property type="component" value="Unassembled WGS sequence"/>
</dbReference>
<reference evidence="9 10" key="1">
    <citation type="submission" date="2013-09" db="EMBL/GenBank/DDBJ databases">
        <title>High correlation between genotypes and phenotypes of environmental bacteria Comamonas testosteroni strains.</title>
        <authorList>
            <person name="Liu L."/>
            <person name="Zhu W."/>
            <person name="Xia X."/>
            <person name="Xu B."/>
            <person name="Luo M."/>
            <person name="Wang G."/>
        </authorList>
    </citation>
    <scope>NUCLEOTIDE SEQUENCE [LARGE SCALE GENOMIC DNA]</scope>
    <source>
        <strain evidence="8 9">DF2</strain>
        <strain evidence="7 10">JL14</strain>
    </source>
</reference>
<dbReference type="PRINTS" id="PR00337">
    <property type="entry name" value="LEUILEVALBP"/>
</dbReference>
<evidence type="ECO:0000256" key="2">
    <source>
        <dbReference type="ARBA" id="ARBA00022448"/>
    </source>
</evidence>
<protein>
    <submittedName>
        <fullName evidence="8">ABC transporter substrate-binding protein</fullName>
    </submittedName>
</protein>
<evidence type="ECO:0000313" key="7">
    <source>
        <dbReference type="EMBL" id="KGG90741.1"/>
    </source>
</evidence>
<dbReference type="InterPro" id="IPR028082">
    <property type="entry name" value="Peripla_BP_I"/>
</dbReference>
<evidence type="ECO:0000313" key="10">
    <source>
        <dbReference type="Proteomes" id="UP000029567"/>
    </source>
</evidence>
<dbReference type="PANTHER" id="PTHR47151">
    <property type="entry name" value="LEU/ILE/VAL-BINDING ABC TRANSPORTER SUBUNIT"/>
    <property type="match status" value="1"/>
</dbReference>
<evidence type="ECO:0000313" key="8">
    <source>
        <dbReference type="EMBL" id="KGH07415.1"/>
    </source>
</evidence>
<feature type="chain" id="PRO_5010408976" evidence="5">
    <location>
        <begin position="23"/>
        <end position="378"/>
    </location>
</feature>
<comment type="caution">
    <text evidence="8">The sequence shown here is derived from an EMBL/GenBank/DDBJ whole genome shotgun (WGS) entry which is preliminary data.</text>
</comment>
<dbReference type="InterPro" id="IPR028081">
    <property type="entry name" value="Leu-bd"/>
</dbReference>
<evidence type="ECO:0000256" key="5">
    <source>
        <dbReference type="SAM" id="SignalP"/>
    </source>
</evidence>
<gene>
    <name evidence="7" type="ORF">P245_15820</name>
    <name evidence="8" type="ORF">P608_20575</name>
</gene>
<keyword evidence="3 5" id="KW-0732">Signal</keyword>
<evidence type="ECO:0000256" key="1">
    <source>
        <dbReference type="ARBA" id="ARBA00010062"/>
    </source>
</evidence>
<evidence type="ECO:0000256" key="3">
    <source>
        <dbReference type="ARBA" id="ARBA00022729"/>
    </source>
</evidence>
<proteinExistence type="inferred from homology"/>
<accession>A0A0K6I330</accession>